<protein>
    <recommendedName>
        <fullName evidence="3">SGNH/GDSL hydrolase family protein</fullName>
    </recommendedName>
</protein>
<evidence type="ECO:0008006" key="3">
    <source>
        <dbReference type="Google" id="ProtNLM"/>
    </source>
</evidence>
<evidence type="ECO:0000313" key="1">
    <source>
        <dbReference type="EMBL" id="SHF10927.1"/>
    </source>
</evidence>
<accession>A0A1M4YZD3</accession>
<organism evidence="1 2">
    <name type="scientific">Schwartzia succinivorans DSM 10502</name>
    <dbReference type="NCBI Taxonomy" id="1123243"/>
    <lineage>
        <taxon>Bacteria</taxon>
        <taxon>Bacillati</taxon>
        <taxon>Bacillota</taxon>
        <taxon>Negativicutes</taxon>
        <taxon>Selenomonadales</taxon>
        <taxon>Selenomonadaceae</taxon>
        <taxon>Schwartzia</taxon>
    </lineage>
</organism>
<dbReference type="AlphaFoldDB" id="A0A1M4YZD3"/>
<dbReference type="EMBL" id="FQUG01000007">
    <property type="protein sequence ID" value="SHF10927.1"/>
    <property type="molecule type" value="Genomic_DNA"/>
</dbReference>
<dbReference type="Proteomes" id="UP000184404">
    <property type="component" value="Unassembled WGS sequence"/>
</dbReference>
<name>A0A1M4YZD3_9FIRM</name>
<evidence type="ECO:0000313" key="2">
    <source>
        <dbReference type="Proteomes" id="UP000184404"/>
    </source>
</evidence>
<sequence>MATYNCDGFFQVKDSYANSINAPKIMFISGSNTLFGVDTEKIEKEFRIPTVNYGVAAPLHFYIFHRAKKYIHSGDTVILPLEYDFYDDDKMNPSLGYVAYIAGYDPAFFYDMSFVDKIIFIKSMNIQTLIKITWKRIILAENEDDEHYDRKYLNKNGDMTYNPVAKKKDLTTYMGEMFPNDSISSDAQKELEDFISYCHQSNITVYAAWPNLLHGEKKFSDKDLGRIHAIEAFYRENDVEILGNYNDCIYDAELFYDSCYHLNEEGKRIHTDYLIRLLKEKLNR</sequence>
<gene>
    <name evidence="1" type="ORF">SAMN02745190_01856</name>
</gene>
<proteinExistence type="predicted"/>
<reference evidence="1 2" key="1">
    <citation type="submission" date="2016-11" db="EMBL/GenBank/DDBJ databases">
        <authorList>
            <person name="Jaros S."/>
            <person name="Januszkiewicz K."/>
            <person name="Wedrychowicz H."/>
        </authorList>
    </citation>
    <scope>NUCLEOTIDE SEQUENCE [LARGE SCALE GENOMIC DNA]</scope>
    <source>
        <strain evidence="1 2">DSM 10502</strain>
    </source>
</reference>
<dbReference type="STRING" id="1123243.SAMN02745190_01856"/>
<keyword evidence="2" id="KW-1185">Reference proteome</keyword>